<dbReference type="AlphaFoldDB" id="A0A0A9GPG6"/>
<organism evidence="1">
    <name type="scientific">Arundo donax</name>
    <name type="common">Giant reed</name>
    <name type="synonym">Donax arundinaceus</name>
    <dbReference type="NCBI Taxonomy" id="35708"/>
    <lineage>
        <taxon>Eukaryota</taxon>
        <taxon>Viridiplantae</taxon>
        <taxon>Streptophyta</taxon>
        <taxon>Embryophyta</taxon>
        <taxon>Tracheophyta</taxon>
        <taxon>Spermatophyta</taxon>
        <taxon>Magnoliopsida</taxon>
        <taxon>Liliopsida</taxon>
        <taxon>Poales</taxon>
        <taxon>Poaceae</taxon>
        <taxon>PACMAD clade</taxon>
        <taxon>Arundinoideae</taxon>
        <taxon>Arundineae</taxon>
        <taxon>Arundo</taxon>
    </lineage>
</organism>
<dbReference type="EMBL" id="GBRH01172592">
    <property type="protein sequence ID" value="JAE25304.1"/>
    <property type="molecule type" value="Transcribed_RNA"/>
</dbReference>
<reference evidence="1" key="1">
    <citation type="submission" date="2014-09" db="EMBL/GenBank/DDBJ databases">
        <authorList>
            <person name="Magalhaes I.L.F."/>
            <person name="Oliveira U."/>
            <person name="Santos F.R."/>
            <person name="Vidigal T.H.D.A."/>
            <person name="Brescovit A.D."/>
            <person name="Santos A.J."/>
        </authorList>
    </citation>
    <scope>NUCLEOTIDE SEQUENCE</scope>
    <source>
        <tissue evidence="1">Shoot tissue taken approximately 20 cm above the soil surface</tissue>
    </source>
</reference>
<sequence length="31" mass="3615">MYSWNACIYNSELSTLLSCRLGARHVTRRRG</sequence>
<proteinExistence type="predicted"/>
<reference evidence="1" key="2">
    <citation type="journal article" date="2015" name="Data Brief">
        <title>Shoot transcriptome of the giant reed, Arundo donax.</title>
        <authorList>
            <person name="Barrero R.A."/>
            <person name="Guerrero F.D."/>
            <person name="Moolhuijzen P."/>
            <person name="Goolsby J.A."/>
            <person name="Tidwell J."/>
            <person name="Bellgard S.E."/>
            <person name="Bellgard M.I."/>
        </authorList>
    </citation>
    <scope>NUCLEOTIDE SEQUENCE</scope>
    <source>
        <tissue evidence="1">Shoot tissue taken approximately 20 cm above the soil surface</tissue>
    </source>
</reference>
<accession>A0A0A9GPG6</accession>
<name>A0A0A9GPG6_ARUDO</name>
<protein>
    <submittedName>
        <fullName evidence="1">Uncharacterized protein</fullName>
    </submittedName>
</protein>
<evidence type="ECO:0000313" key="1">
    <source>
        <dbReference type="EMBL" id="JAE25304.1"/>
    </source>
</evidence>